<evidence type="ECO:0000313" key="2">
    <source>
        <dbReference type="EMBL" id="CCI18545.1"/>
    </source>
</evidence>
<feature type="chain" id="PRO_5003690154" evidence="1">
    <location>
        <begin position="19"/>
        <end position="40"/>
    </location>
</feature>
<name>I4H921_MICAE</name>
<gene>
    <name evidence="2" type="ORF">MICAF_4020001</name>
</gene>
<reference evidence="2 3" key="1">
    <citation type="submission" date="2012-04" db="EMBL/GenBank/DDBJ databases">
        <authorList>
            <person name="Genoscope - CEA"/>
        </authorList>
    </citation>
    <scope>NUCLEOTIDE SEQUENCE [LARGE SCALE GENOMIC DNA]</scope>
    <source>
        <strain evidence="2 3">9807</strain>
    </source>
</reference>
<sequence>MNASLNLASLAVSSTVSAWVVDSADTTTVKQEVNVKFAHE</sequence>
<accession>I4H921</accession>
<evidence type="ECO:0000313" key="3">
    <source>
        <dbReference type="Proteomes" id="UP000003613"/>
    </source>
</evidence>
<evidence type="ECO:0000256" key="1">
    <source>
        <dbReference type="SAM" id="SignalP"/>
    </source>
</evidence>
<proteinExistence type="predicted"/>
<dbReference type="AlphaFoldDB" id="I4H921"/>
<keyword evidence="1" id="KW-0732">Signal</keyword>
<dbReference type="Proteomes" id="UP000003613">
    <property type="component" value="Unassembled WGS sequence"/>
</dbReference>
<comment type="caution">
    <text evidence="2">The sequence shown here is derived from an EMBL/GenBank/DDBJ whole genome shotgun (WGS) entry which is preliminary data.</text>
</comment>
<feature type="signal peptide" evidence="1">
    <location>
        <begin position="1"/>
        <end position="18"/>
    </location>
</feature>
<dbReference type="HOGENOM" id="CLU_3292452_0_0_3"/>
<protein>
    <submittedName>
        <fullName evidence="2">Uncharacterized protein</fullName>
    </submittedName>
</protein>
<dbReference type="EMBL" id="CAIM01000338">
    <property type="protein sequence ID" value="CCI18545.1"/>
    <property type="molecule type" value="Genomic_DNA"/>
</dbReference>
<organism evidence="2 3">
    <name type="scientific">Microcystis aeruginosa PCC 9807</name>
    <dbReference type="NCBI Taxonomy" id="1160283"/>
    <lineage>
        <taxon>Bacteria</taxon>
        <taxon>Bacillati</taxon>
        <taxon>Cyanobacteriota</taxon>
        <taxon>Cyanophyceae</taxon>
        <taxon>Oscillatoriophycideae</taxon>
        <taxon>Chroococcales</taxon>
        <taxon>Microcystaceae</taxon>
        <taxon>Microcystis</taxon>
    </lineage>
</organism>